<dbReference type="FunFam" id="3.30.200.20:FF:000131">
    <property type="entry name" value="Dual specificity protein kinase TTK"/>
    <property type="match status" value="1"/>
</dbReference>
<dbReference type="CTD" id="42126"/>
<evidence type="ECO:0000256" key="5">
    <source>
        <dbReference type="ARBA" id="ARBA00022840"/>
    </source>
</evidence>
<dbReference type="PANTHER" id="PTHR22974:SF21">
    <property type="entry name" value="DUAL SPECIFICITY PROTEIN KINASE TTK"/>
    <property type="match status" value="1"/>
</dbReference>
<evidence type="ECO:0000259" key="7">
    <source>
        <dbReference type="PROSITE" id="PS50011"/>
    </source>
</evidence>
<dbReference type="KEGG" id="apln:108741864"/>
<dbReference type="PANTHER" id="PTHR22974">
    <property type="entry name" value="MIXED LINEAGE PROTEIN KINASE"/>
    <property type="match status" value="1"/>
</dbReference>
<dbReference type="Gene3D" id="3.30.200.20">
    <property type="entry name" value="Phosphorylase Kinase, domain 1"/>
    <property type="match status" value="1"/>
</dbReference>
<dbReference type="InParanoid" id="A0A1W4XIQ4"/>
<evidence type="ECO:0000256" key="4">
    <source>
        <dbReference type="ARBA" id="ARBA00022777"/>
    </source>
</evidence>
<dbReference type="Proteomes" id="UP000192223">
    <property type="component" value="Unplaced"/>
</dbReference>
<keyword evidence="3 6" id="KW-0547">Nucleotide-binding</keyword>
<gene>
    <name evidence="9" type="primary">LOC108741864</name>
</gene>
<dbReference type="GO" id="GO:0034501">
    <property type="term" value="P:protein localization to kinetochore"/>
    <property type="evidence" value="ECO:0007669"/>
    <property type="project" value="TreeGrafter"/>
</dbReference>
<dbReference type="GO" id="GO:0005634">
    <property type="term" value="C:nucleus"/>
    <property type="evidence" value="ECO:0007669"/>
    <property type="project" value="TreeGrafter"/>
</dbReference>
<sequence>MELKKVDRNEENKENLTISNNKLLRSAAVKSLSFTPLRLNLLQKDILEAANEPLSTVEDVLESDDDRDEEEKRIPPNKNVTFHLKNRLEDSPIDHESIKLSSVDTSNKLCDSFEEKLLTKNRNDLPWKFVETVELQTNRSLMVESKSLDLVEENIQAVPRIHCSTDHNLKPLKNQSFVKNFETPIKFNGAASGHFNSELFKIDNIFESRKKLNYREQENQQNKNTVHNEEVILGSPMNSTSNNFMFNSISIKHKMYIIMKELGRGGSSVVYFCFDPITKEERALKKVFLSRAKSSAVEYINEVEILKKLQTCNRIIRMYDSEVQEHPTEGKILWVVLEKGGMDLDKILKKVSGQGKPLANHIIMFYWMEMLYAVKQIHENGIIHSDLKPANFIKAETSLKLIDFGIASCIQSDMTSVIKNVAIGSLDYISPEALFNENNRNSIDTSSPHGNPKFKISFKSDVWSLGCILYQLLFGRTPFQHIGNSYAKLSAIMDPSHEIKFPAVDKVTDKLIDTVKRCLQYNVRQRPSVDELIKNFEY</sequence>
<dbReference type="InterPro" id="IPR011009">
    <property type="entry name" value="Kinase-like_dom_sf"/>
</dbReference>
<evidence type="ECO:0000313" key="9">
    <source>
        <dbReference type="RefSeq" id="XP_018332333.1"/>
    </source>
</evidence>
<dbReference type="SUPFAM" id="SSF56112">
    <property type="entry name" value="Protein kinase-like (PK-like)"/>
    <property type="match status" value="1"/>
</dbReference>
<dbReference type="InterPro" id="IPR000719">
    <property type="entry name" value="Prot_kinase_dom"/>
</dbReference>
<evidence type="ECO:0000313" key="8">
    <source>
        <dbReference type="Proteomes" id="UP000192223"/>
    </source>
</evidence>
<dbReference type="PROSITE" id="PS00107">
    <property type="entry name" value="PROTEIN_KINASE_ATP"/>
    <property type="match status" value="1"/>
</dbReference>
<evidence type="ECO:0000256" key="6">
    <source>
        <dbReference type="PROSITE-ProRule" id="PRU10141"/>
    </source>
</evidence>
<dbReference type="GO" id="GO:0004674">
    <property type="term" value="F:protein serine/threonine kinase activity"/>
    <property type="evidence" value="ECO:0007669"/>
    <property type="project" value="UniProtKB-KW"/>
</dbReference>
<organism evidence="8 9">
    <name type="scientific">Agrilus planipennis</name>
    <name type="common">Emerald ash borer</name>
    <name type="synonym">Agrilus marcopoli</name>
    <dbReference type="NCBI Taxonomy" id="224129"/>
    <lineage>
        <taxon>Eukaryota</taxon>
        <taxon>Metazoa</taxon>
        <taxon>Ecdysozoa</taxon>
        <taxon>Arthropoda</taxon>
        <taxon>Hexapoda</taxon>
        <taxon>Insecta</taxon>
        <taxon>Pterygota</taxon>
        <taxon>Neoptera</taxon>
        <taxon>Endopterygota</taxon>
        <taxon>Coleoptera</taxon>
        <taxon>Polyphaga</taxon>
        <taxon>Elateriformia</taxon>
        <taxon>Buprestoidea</taxon>
        <taxon>Buprestidae</taxon>
        <taxon>Agrilinae</taxon>
        <taxon>Agrilus</taxon>
    </lineage>
</organism>
<keyword evidence="2" id="KW-0808">Transferase</keyword>
<dbReference type="Gene3D" id="1.10.510.10">
    <property type="entry name" value="Transferase(Phosphotransferase) domain 1"/>
    <property type="match status" value="1"/>
</dbReference>
<dbReference type="PROSITE" id="PS50011">
    <property type="entry name" value="PROTEIN_KINASE_DOM"/>
    <property type="match status" value="1"/>
</dbReference>
<feature type="domain" description="Protein kinase" evidence="7">
    <location>
        <begin position="256"/>
        <end position="538"/>
    </location>
</feature>
<keyword evidence="4 9" id="KW-0418">Kinase</keyword>
<reference evidence="9" key="1">
    <citation type="submission" date="2025-08" db="UniProtKB">
        <authorList>
            <consortium name="RefSeq"/>
        </authorList>
    </citation>
    <scope>IDENTIFICATION</scope>
    <source>
        <tissue evidence="9">Entire body</tissue>
    </source>
</reference>
<evidence type="ECO:0000256" key="3">
    <source>
        <dbReference type="ARBA" id="ARBA00022741"/>
    </source>
</evidence>
<dbReference type="Pfam" id="PF00069">
    <property type="entry name" value="Pkinase"/>
    <property type="match status" value="1"/>
</dbReference>
<protein>
    <submittedName>
        <fullName evidence="9">Dual specificity protein kinase Ttk isoform X1</fullName>
    </submittedName>
</protein>
<dbReference type="GO" id="GO:0007059">
    <property type="term" value="P:chromosome segregation"/>
    <property type="evidence" value="ECO:0007669"/>
    <property type="project" value="TreeGrafter"/>
</dbReference>
<dbReference type="AlphaFoldDB" id="A0A1W4XIQ4"/>
<evidence type="ECO:0000256" key="1">
    <source>
        <dbReference type="ARBA" id="ARBA00022527"/>
    </source>
</evidence>
<dbReference type="GO" id="GO:0004712">
    <property type="term" value="F:protein serine/threonine/tyrosine kinase activity"/>
    <property type="evidence" value="ECO:0007669"/>
    <property type="project" value="TreeGrafter"/>
</dbReference>
<dbReference type="GeneID" id="108741864"/>
<dbReference type="GO" id="GO:0007094">
    <property type="term" value="P:mitotic spindle assembly checkpoint signaling"/>
    <property type="evidence" value="ECO:0007669"/>
    <property type="project" value="TreeGrafter"/>
</dbReference>
<feature type="binding site" evidence="6">
    <location>
        <position position="285"/>
    </location>
    <ligand>
        <name>ATP</name>
        <dbReference type="ChEBI" id="CHEBI:30616"/>
    </ligand>
</feature>
<accession>A0A1W4XIQ4</accession>
<dbReference type="GO" id="GO:0033316">
    <property type="term" value="P:meiotic spindle assembly checkpoint signaling"/>
    <property type="evidence" value="ECO:0007669"/>
    <property type="project" value="TreeGrafter"/>
</dbReference>
<evidence type="ECO:0000256" key="2">
    <source>
        <dbReference type="ARBA" id="ARBA00022679"/>
    </source>
</evidence>
<dbReference type="InterPro" id="IPR017441">
    <property type="entry name" value="Protein_kinase_ATP_BS"/>
</dbReference>
<keyword evidence="1" id="KW-0723">Serine/threonine-protein kinase</keyword>
<dbReference type="OrthoDB" id="20524at2759"/>
<proteinExistence type="predicted"/>
<dbReference type="STRING" id="224129.A0A1W4XIQ4"/>
<keyword evidence="8" id="KW-1185">Reference proteome</keyword>
<name>A0A1W4XIQ4_AGRPL</name>
<dbReference type="GO" id="GO:0005524">
    <property type="term" value="F:ATP binding"/>
    <property type="evidence" value="ECO:0007669"/>
    <property type="project" value="UniProtKB-UniRule"/>
</dbReference>
<dbReference type="SMART" id="SM00220">
    <property type="entry name" value="S_TKc"/>
    <property type="match status" value="1"/>
</dbReference>
<dbReference type="GO" id="GO:0000776">
    <property type="term" value="C:kinetochore"/>
    <property type="evidence" value="ECO:0007669"/>
    <property type="project" value="TreeGrafter"/>
</dbReference>
<dbReference type="RefSeq" id="XP_018332333.1">
    <property type="nucleotide sequence ID" value="XM_018476831.1"/>
</dbReference>
<keyword evidence="5 6" id="KW-0067">ATP-binding</keyword>